<dbReference type="SUPFAM" id="SSF49785">
    <property type="entry name" value="Galactose-binding domain-like"/>
    <property type="match status" value="1"/>
</dbReference>
<proteinExistence type="predicted"/>
<accession>A0A1I6HU57</accession>
<gene>
    <name evidence="1" type="ORF">SAMN04487947_2508</name>
</gene>
<dbReference type="InterPro" id="IPR055807">
    <property type="entry name" value="DUF7383"/>
</dbReference>
<dbReference type="EMBL" id="FOYT01000002">
    <property type="protein sequence ID" value="SFR57991.1"/>
    <property type="molecule type" value="Genomic_DNA"/>
</dbReference>
<evidence type="ECO:0000313" key="2">
    <source>
        <dbReference type="Proteomes" id="UP000198531"/>
    </source>
</evidence>
<dbReference type="RefSeq" id="WP_089808090.1">
    <property type="nucleotide sequence ID" value="NZ_FOYT01000002.1"/>
</dbReference>
<reference evidence="2" key="1">
    <citation type="submission" date="2016-10" db="EMBL/GenBank/DDBJ databases">
        <authorList>
            <person name="Varghese N."/>
            <person name="Submissions S."/>
        </authorList>
    </citation>
    <scope>NUCLEOTIDE SEQUENCE [LARGE SCALE GENOMIC DNA]</scope>
    <source>
        <strain evidence="2">CGMCC 1.7736</strain>
    </source>
</reference>
<dbReference type="Pfam" id="PF24108">
    <property type="entry name" value="DUF7383"/>
    <property type="match status" value="1"/>
</dbReference>
<dbReference type="InterPro" id="IPR008979">
    <property type="entry name" value="Galactose-bd-like_sf"/>
</dbReference>
<dbReference type="Gene3D" id="2.60.120.260">
    <property type="entry name" value="Galactose-binding domain-like"/>
    <property type="match status" value="1"/>
</dbReference>
<dbReference type="Proteomes" id="UP000198531">
    <property type="component" value="Unassembled WGS sequence"/>
</dbReference>
<name>A0A1I6HU57_9EURY</name>
<sequence>MAHRANYALLPIMEHLGPTEDSLSVDWAEFVGERTTRHEFTVPVADVRDVYVELQVYEVGDFGHEIVLNGDPLTGFDIPPGDGWQYWMDSLGEASLQTGTNSLQILRDRSGDDAFAVGNAVVNWREPVG</sequence>
<dbReference type="STRING" id="553469.SAMN04487947_2508"/>
<organism evidence="1 2">
    <name type="scientific">Halogeometricum rufum</name>
    <dbReference type="NCBI Taxonomy" id="553469"/>
    <lineage>
        <taxon>Archaea</taxon>
        <taxon>Methanobacteriati</taxon>
        <taxon>Methanobacteriota</taxon>
        <taxon>Stenosarchaea group</taxon>
        <taxon>Halobacteria</taxon>
        <taxon>Halobacteriales</taxon>
        <taxon>Haloferacaceae</taxon>
        <taxon>Halogeometricum</taxon>
    </lineage>
</organism>
<protein>
    <submittedName>
        <fullName evidence="1">Uncharacterized protein</fullName>
    </submittedName>
</protein>
<dbReference type="OrthoDB" id="317492at2157"/>
<keyword evidence="2" id="KW-1185">Reference proteome</keyword>
<evidence type="ECO:0000313" key="1">
    <source>
        <dbReference type="EMBL" id="SFR57991.1"/>
    </source>
</evidence>
<dbReference type="AlphaFoldDB" id="A0A1I6HU57"/>